<dbReference type="EMBL" id="LT607756">
    <property type="protein sequence ID" value="SCG86100.1"/>
    <property type="molecule type" value="Genomic_DNA"/>
</dbReference>
<reference evidence="1 2" key="1">
    <citation type="submission" date="2016-08" db="EMBL/GenBank/DDBJ databases">
        <authorList>
            <person name="Seilhamer J.J."/>
        </authorList>
    </citation>
    <scope>NUCLEOTIDE SEQUENCE [LARGE SCALE GENOMIC DNA]</scope>
    <source>
        <strain evidence="1">Buetzberg</strain>
    </source>
</reference>
<evidence type="ECO:0000313" key="1">
    <source>
        <dbReference type="EMBL" id="SCG86100.1"/>
    </source>
</evidence>
<keyword evidence="2" id="KW-1185">Reference proteome</keyword>
<dbReference type="KEGG" id="mcub:MCBB_1545"/>
<sequence>MEGKWYVSDTFTYTLRKVSKTKMKVVVEHSAELGPLKYVYYVNTKLNTINYYLKVFN</sequence>
<proteinExistence type="predicted"/>
<dbReference type="Proteomes" id="UP000094707">
    <property type="component" value="Chromosome I"/>
</dbReference>
<gene>
    <name evidence="1" type="ORF">MCBB_1545</name>
</gene>
<organism evidence="1 2">
    <name type="scientific">Methanobacterium congolense</name>
    <dbReference type="NCBI Taxonomy" id="118062"/>
    <lineage>
        <taxon>Archaea</taxon>
        <taxon>Methanobacteriati</taxon>
        <taxon>Methanobacteriota</taxon>
        <taxon>Methanomada group</taxon>
        <taxon>Methanobacteria</taxon>
        <taxon>Methanobacteriales</taxon>
        <taxon>Methanobacteriaceae</taxon>
        <taxon>Methanobacterium</taxon>
    </lineage>
</organism>
<evidence type="ECO:0000313" key="2">
    <source>
        <dbReference type="Proteomes" id="UP000094707"/>
    </source>
</evidence>
<dbReference type="AlphaFoldDB" id="A0A1D3L3Q5"/>
<protein>
    <submittedName>
        <fullName evidence="1">Uncharacterized protein</fullName>
    </submittedName>
</protein>
<accession>A0A1D3L3Q5</accession>
<name>A0A1D3L3Q5_9EURY</name>